<protein>
    <submittedName>
        <fullName evidence="1">Uncharacterized protein</fullName>
    </submittedName>
</protein>
<dbReference type="Gene3D" id="1.25.40.10">
    <property type="entry name" value="Tetratricopeptide repeat domain"/>
    <property type="match status" value="2"/>
</dbReference>
<dbReference type="InterPro" id="IPR019734">
    <property type="entry name" value="TPR_rpt"/>
</dbReference>
<reference evidence="1" key="1">
    <citation type="journal article" date="2014" name="Front. Microbiol.">
        <title>High frequency of phylogenetically diverse reductive dehalogenase-homologous genes in deep subseafloor sedimentary metagenomes.</title>
        <authorList>
            <person name="Kawai M."/>
            <person name="Futagami T."/>
            <person name="Toyoda A."/>
            <person name="Takaki Y."/>
            <person name="Nishi S."/>
            <person name="Hori S."/>
            <person name="Arai W."/>
            <person name="Tsubouchi T."/>
            <person name="Morono Y."/>
            <person name="Uchiyama I."/>
            <person name="Ito T."/>
            <person name="Fujiyama A."/>
            <person name="Inagaki F."/>
            <person name="Takami H."/>
        </authorList>
    </citation>
    <scope>NUCLEOTIDE SEQUENCE</scope>
    <source>
        <strain evidence="1">Expedition CK06-06</strain>
    </source>
</reference>
<sequence length="167" mass="19112">AHSQMFVAEQYFERDSFDLALYGDGNYLGFLDIIEEYKITKSANLAHYYAGISYLKSGEYELAIDYLKKFNSDDLMLAPIALGAIGDAFLELEEPEEAISYYNKAANLVDNEFVSPIYHMKAGMVYEELGNYKNALDIYKIIQEKYPDSSEGRSIEKYITRAKLELD</sequence>
<dbReference type="Pfam" id="PF13174">
    <property type="entry name" value="TPR_6"/>
    <property type="match status" value="1"/>
</dbReference>
<accession>X1UZV7</accession>
<dbReference type="AlphaFoldDB" id="X1UZV7"/>
<dbReference type="EMBL" id="BARW01026772">
    <property type="protein sequence ID" value="GAJ09117.1"/>
    <property type="molecule type" value="Genomic_DNA"/>
</dbReference>
<dbReference type="PROSITE" id="PS50005">
    <property type="entry name" value="TPR"/>
    <property type="match status" value="2"/>
</dbReference>
<organism evidence="1">
    <name type="scientific">marine sediment metagenome</name>
    <dbReference type="NCBI Taxonomy" id="412755"/>
    <lineage>
        <taxon>unclassified sequences</taxon>
        <taxon>metagenomes</taxon>
        <taxon>ecological metagenomes</taxon>
    </lineage>
</organism>
<evidence type="ECO:0000313" key="1">
    <source>
        <dbReference type="EMBL" id="GAJ09117.1"/>
    </source>
</evidence>
<dbReference type="InterPro" id="IPR011990">
    <property type="entry name" value="TPR-like_helical_dom_sf"/>
</dbReference>
<name>X1UZV7_9ZZZZ</name>
<dbReference type="SMART" id="SM00028">
    <property type="entry name" value="TPR"/>
    <property type="match status" value="3"/>
</dbReference>
<dbReference type="Pfam" id="PF13432">
    <property type="entry name" value="TPR_16"/>
    <property type="match status" value="1"/>
</dbReference>
<gene>
    <name evidence="1" type="ORF">S12H4_43591</name>
</gene>
<comment type="caution">
    <text evidence="1">The sequence shown here is derived from an EMBL/GenBank/DDBJ whole genome shotgun (WGS) entry which is preliminary data.</text>
</comment>
<feature type="non-terminal residue" evidence="1">
    <location>
        <position position="1"/>
    </location>
</feature>
<proteinExistence type="predicted"/>
<dbReference type="SUPFAM" id="SSF48452">
    <property type="entry name" value="TPR-like"/>
    <property type="match status" value="1"/>
</dbReference>